<evidence type="ECO:0000259" key="1">
    <source>
        <dbReference type="Pfam" id="PF07969"/>
    </source>
</evidence>
<dbReference type="EMBL" id="LN555523">
    <property type="protein sequence ID" value="CED93607.1"/>
    <property type="molecule type" value="Genomic_DNA"/>
</dbReference>
<dbReference type="Gene3D" id="3.10.310.70">
    <property type="match status" value="1"/>
</dbReference>
<dbReference type="RefSeq" id="WP_180703306.1">
    <property type="nucleotide sequence ID" value="NZ_LN555523.1"/>
</dbReference>
<feature type="domain" description="Amidohydrolase 3" evidence="1">
    <location>
        <begin position="48"/>
        <end position="534"/>
    </location>
</feature>
<dbReference type="PANTHER" id="PTHR22642">
    <property type="entry name" value="IMIDAZOLONEPROPIONASE"/>
    <property type="match status" value="1"/>
</dbReference>
<dbReference type="GeneID" id="82205034"/>
<dbReference type="KEGG" id="ril:CRIB_855"/>
<dbReference type="SUPFAM" id="SSF51338">
    <property type="entry name" value="Composite domain of metallo-dependent hydrolases"/>
    <property type="match status" value="1"/>
</dbReference>
<dbReference type="InterPro" id="IPR033932">
    <property type="entry name" value="YtcJ-like"/>
</dbReference>
<dbReference type="InterPro" id="IPR011059">
    <property type="entry name" value="Metal-dep_hydrolase_composite"/>
</dbReference>
<dbReference type="CDD" id="cd01300">
    <property type="entry name" value="YtcJ_like"/>
    <property type="match status" value="1"/>
</dbReference>
<dbReference type="InterPro" id="IPR013108">
    <property type="entry name" value="Amidohydro_3"/>
</dbReference>
<gene>
    <name evidence="2" type="ORF">CRIB_855</name>
</gene>
<keyword evidence="3" id="KW-1185">Reference proteome</keyword>
<dbReference type="PANTHER" id="PTHR22642:SF2">
    <property type="entry name" value="PROTEIN LONG AFTER FAR-RED 3"/>
    <property type="match status" value="1"/>
</dbReference>
<dbReference type="InterPro" id="IPR032466">
    <property type="entry name" value="Metal_Hydrolase"/>
</dbReference>
<reference evidence="2 3" key="1">
    <citation type="submission" date="2014-04" db="EMBL/GenBank/DDBJ databases">
        <authorList>
            <person name="Hornung B.V."/>
        </authorList>
    </citation>
    <scope>NUCLEOTIDE SEQUENCE [LARGE SCALE GENOMIC DNA]</scope>
    <source>
        <strain evidence="2 3">CRIB</strain>
    </source>
</reference>
<evidence type="ECO:0000313" key="2">
    <source>
        <dbReference type="EMBL" id="CED93607.1"/>
    </source>
</evidence>
<protein>
    <submittedName>
        <fullName evidence="2">Amidohydrolase protein</fullName>
    </submittedName>
</protein>
<name>A0A1V1I0F9_9FIRM</name>
<proteinExistence type="predicted"/>
<sequence>MDIYYNGKVFTGDKELQQAFVVENSKFIYVGNNKNALKYKNENSTLTNLKEKFVCAGFNDSHMHVLGYGYSLNMIDLTKTTSSLEEMKNAIKEYINSNNLRENEWVYGRGWNHDYFNDVNRFPTKDDLDEISTEYPICIIRTCGHICIVNSKALELSGINKNTLQIEGGQFDIDENNEPNGIFKENALNLIYNKIQNPDKEDIKNMILKACESLNSYGVTSAQTDDFIVFPEIDYEVIINAYKELANEGRLTVKIYEQAQLPHKEELENFLSKGYTTGVGNDYFKIGPLKLLGDGSLGARTAYLNEPYADDNSTFGMCTYTQEQFDDMVELAHKNNMQVAIHAIGDKAMDMVVNSIEKALDKYPRDNHRHGVVHCQLTNSDLLNRFRDLKLHAYIQSIFLDYDINIVEDRIGVDRAKTSYNFNTLFKETTMSNGSDCPVELPNVLNGIYCAVTRKTLNGKGPFLPNQALSVKDAILSFTRNGAYASFEENLKGDIAVGKAADFVLLSDNLLDIDVDKIKDVKVLKTFLDGRCVYSLS</sequence>
<dbReference type="AlphaFoldDB" id="A0A1V1I0F9"/>
<dbReference type="Pfam" id="PF07969">
    <property type="entry name" value="Amidohydro_3"/>
    <property type="match status" value="1"/>
</dbReference>
<dbReference type="Gene3D" id="2.30.40.10">
    <property type="entry name" value="Urease, subunit C, domain 1"/>
    <property type="match status" value="1"/>
</dbReference>
<dbReference type="GO" id="GO:0016810">
    <property type="term" value="F:hydrolase activity, acting on carbon-nitrogen (but not peptide) bonds"/>
    <property type="evidence" value="ECO:0007669"/>
    <property type="project" value="InterPro"/>
</dbReference>
<keyword evidence="2" id="KW-0378">Hydrolase</keyword>
<dbReference type="SUPFAM" id="SSF51556">
    <property type="entry name" value="Metallo-dependent hydrolases"/>
    <property type="match status" value="1"/>
</dbReference>
<evidence type="ECO:0000313" key="3">
    <source>
        <dbReference type="Proteomes" id="UP000245622"/>
    </source>
</evidence>
<dbReference type="Gene3D" id="3.20.20.140">
    <property type="entry name" value="Metal-dependent hydrolases"/>
    <property type="match status" value="1"/>
</dbReference>
<dbReference type="Proteomes" id="UP000245622">
    <property type="component" value="Chromosome 1"/>
</dbReference>
<accession>A0A1V1I0F9</accession>
<organism evidence="2 3">
    <name type="scientific">Romboutsia ilealis</name>
    <dbReference type="NCBI Taxonomy" id="1115758"/>
    <lineage>
        <taxon>Bacteria</taxon>
        <taxon>Bacillati</taxon>
        <taxon>Bacillota</taxon>
        <taxon>Clostridia</taxon>
        <taxon>Peptostreptococcales</taxon>
        <taxon>Peptostreptococcaceae</taxon>
        <taxon>Romboutsia</taxon>
    </lineage>
</organism>